<proteinExistence type="predicted"/>
<dbReference type="Pfam" id="PF20765">
    <property type="entry name" value="Phage_tail_terminator_8"/>
    <property type="match status" value="1"/>
</dbReference>
<dbReference type="STRING" id="318464.IO99_00610"/>
<evidence type="ECO:0008006" key="3">
    <source>
        <dbReference type="Google" id="ProtNLM"/>
    </source>
</evidence>
<reference evidence="1 2" key="1">
    <citation type="submission" date="2014-07" db="EMBL/GenBank/DDBJ databases">
        <title>Draft genome of Clostridium sulfidigenes 113A isolated from sediments associated with methane hydrate from Krishna Godavari basin.</title>
        <authorList>
            <person name="Honkalas V.S."/>
            <person name="Dabir A.P."/>
            <person name="Arora P."/>
            <person name="Dhakephalkar P.K."/>
        </authorList>
    </citation>
    <scope>NUCLEOTIDE SEQUENCE [LARGE SCALE GENOMIC DNA]</scope>
    <source>
        <strain evidence="1 2">113A</strain>
    </source>
</reference>
<evidence type="ECO:0000313" key="1">
    <source>
        <dbReference type="EMBL" id="KEZ88712.1"/>
    </source>
</evidence>
<dbReference type="AlphaFoldDB" id="A0A084JIC8"/>
<dbReference type="eggNOG" id="ENOG50332SH">
    <property type="taxonomic scope" value="Bacteria"/>
</dbReference>
<protein>
    <recommendedName>
        <fullName evidence="3">Phage protein</fullName>
    </recommendedName>
</protein>
<organism evidence="1 2">
    <name type="scientific">Clostridium sulfidigenes</name>
    <dbReference type="NCBI Taxonomy" id="318464"/>
    <lineage>
        <taxon>Bacteria</taxon>
        <taxon>Bacillati</taxon>
        <taxon>Bacillota</taxon>
        <taxon>Clostridia</taxon>
        <taxon>Eubacteriales</taxon>
        <taxon>Clostridiaceae</taxon>
        <taxon>Clostridium</taxon>
    </lineage>
</organism>
<evidence type="ECO:0000313" key="2">
    <source>
        <dbReference type="Proteomes" id="UP000028542"/>
    </source>
</evidence>
<accession>A0A084JIC8</accession>
<comment type="caution">
    <text evidence="1">The sequence shown here is derived from an EMBL/GenBank/DDBJ whole genome shotgun (WGS) entry which is preliminary data.</text>
</comment>
<sequence>MVNSINDEVKNKLLSLYPGITIYDEKVPQKFKTPSFFISIYDQDYEKKLNTKYGSTISYDVSYFPNEEYNKNNEMYLVQENLLREFRDLGTFRALNIKANITDDVLHIMFDVKYSEALIIDGIKMNNLDTNTEIKEV</sequence>
<name>A0A084JIC8_9CLOT</name>
<keyword evidence="2" id="KW-1185">Reference proteome</keyword>
<gene>
    <name evidence="1" type="ORF">IO99_00610</name>
</gene>
<dbReference type="RefSeq" id="WP_035129026.1">
    <property type="nucleotide sequence ID" value="NZ_JPMD01000001.1"/>
</dbReference>
<dbReference type="InterPro" id="IPR049254">
    <property type="entry name" value="Phage_tail_terminator"/>
</dbReference>
<dbReference type="EMBL" id="JPMD01000001">
    <property type="protein sequence ID" value="KEZ88712.1"/>
    <property type="molecule type" value="Genomic_DNA"/>
</dbReference>
<dbReference type="Proteomes" id="UP000028542">
    <property type="component" value="Unassembled WGS sequence"/>
</dbReference>